<proteinExistence type="predicted"/>
<keyword evidence="2" id="KW-1185">Reference proteome</keyword>
<dbReference type="AlphaFoldDB" id="A0A4Z1IYP2"/>
<dbReference type="EMBL" id="PQXJ01000058">
    <property type="protein sequence ID" value="TGO66598.1"/>
    <property type="molecule type" value="Genomic_DNA"/>
</dbReference>
<gene>
    <name evidence="1" type="ORF">BOTNAR_0058g00340</name>
</gene>
<comment type="caution">
    <text evidence="1">The sequence shown here is derived from an EMBL/GenBank/DDBJ whole genome shotgun (WGS) entry which is preliminary data.</text>
</comment>
<sequence length="110" mass="12408">MSKQRLRFYGRNEMLRSEELLIYRKTIYSSSLRKEFGDSDNALFRALLARDRTTAVGSCIFPGMQYSRINLIGFGKANLAPEVLSSLNPLAALVYVLAPGTKDVFVRGVW</sequence>
<protein>
    <submittedName>
        <fullName evidence="1">Uncharacterized protein</fullName>
    </submittedName>
</protein>
<accession>A0A4Z1IYP2</accession>
<evidence type="ECO:0000313" key="1">
    <source>
        <dbReference type="EMBL" id="TGO66598.1"/>
    </source>
</evidence>
<dbReference type="Proteomes" id="UP000297452">
    <property type="component" value="Unassembled WGS sequence"/>
</dbReference>
<evidence type="ECO:0000313" key="2">
    <source>
        <dbReference type="Proteomes" id="UP000297452"/>
    </source>
</evidence>
<reference evidence="1 2" key="1">
    <citation type="submission" date="2017-12" db="EMBL/GenBank/DDBJ databases">
        <title>Comparative genomics of Botrytis spp.</title>
        <authorList>
            <person name="Valero-Jimenez C.A."/>
            <person name="Tapia P."/>
            <person name="Veloso J."/>
            <person name="Silva-Moreno E."/>
            <person name="Staats M."/>
            <person name="Valdes J.H."/>
            <person name="Van Kan J.A.L."/>
        </authorList>
    </citation>
    <scope>NUCLEOTIDE SEQUENCE [LARGE SCALE GENOMIC DNA]</scope>
    <source>
        <strain evidence="1 2">MUCL2120</strain>
    </source>
</reference>
<organism evidence="1 2">
    <name type="scientific">Botryotinia narcissicola</name>
    <dbReference type="NCBI Taxonomy" id="278944"/>
    <lineage>
        <taxon>Eukaryota</taxon>
        <taxon>Fungi</taxon>
        <taxon>Dikarya</taxon>
        <taxon>Ascomycota</taxon>
        <taxon>Pezizomycotina</taxon>
        <taxon>Leotiomycetes</taxon>
        <taxon>Helotiales</taxon>
        <taxon>Sclerotiniaceae</taxon>
        <taxon>Botryotinia</taxon>
    </lineage>
</organism>
<name>A0A4Z1IYP2_9HELO</name>